<keyword evidence="2" id="KW-0238">DNA-binding</keyword>
<evidence type="ECO:0000256" key="1">
    <source>
        <dbReference type="ARBA" id="ARBA00023015"/>
    </source>
</evidence>
<dbReference type="Pfam" id="PF12802">
    <property type="entry name" value="MarR_2"/>
    <property type="match status" value="1"/>
</dbReference>
<proteinExistence type="predicted"/>
<feature type="region of interest" description="Disordered" evidence="4">
    <location>
        <begin position="145"/>
        <end position="178"/>
    </location>
</feature>
<feature type="compositionally biased region" description="Low complexity" evidence="4">
    <location>
        <begin position="161"/>
        <end position="178"/>
    </location>
</feature>
<dbReference type="SMART" id="SM00347">
    <property type="entry name" value="HTH_MARR"/>
    <property type="match status" value="1"/>
</dbReference>
<name>A0A8I1SKR0_9PROT</name>
<reference evidence="6" key="1">
    <citation type="submission" date="2020-12" db="EMBL/GenBank/DDBJ databases">
        <title>Oil enriched cultivation method for isolating marine PHA-producing bacteria.</title>
        <authorList>
            <person name="Zheng W."/>
            <person name="Yu S."/>
            <person name="Huang Y."/>
        </authorList>
    </citation>
    <scope>NUCLEOTIDE SEQUENCE</scope>
    <source>
        <strain evidence="6">SY-2-3</strain>
    </source>
</reference>
<keyword evidence="3" id="KW-0804">Transcription</keyword>
<comment type="caution">
    <text evidence="6">The sequence shown here is derived from an EMBL/GenBank/DDBJ whole genome shotgun (WGS) entry which is preliminary data.</text>
</comment>
<sequence>MPKFTDPKQNIGFLMKDVTRLMRRNFMRHADEFGLTQAQMQALVYVARGEGMRQVALAEMLEIQPITAARLIDKLVEEGLVERRPDPDDRRAFQLYVTDAAKPLLDRIYVVAAAAREDAMTGITPDMQQMLISVLGRMHDNLTAVEQGSKHTDTDAPTDPKPASSKPASSKPDSSKTA</sequence>
<evidence type="ECO:0000259" key="5">
    <source>
        <dbReference type="PROSITE" id="PS50995"/>
    </source>
</evidence>
<evidence type="ECO:0000313" key="6">
    <source>
        <dbReference type="EMBL" id="MBN8197681.1"/>
    </source>
</evidence>
<dbReference type="PANTHER" id="PTHR33164:SF64">
    <property type="entry name" value="TRANSCRIPTIONAL REGULATOR SLYA"/>
    <property type="match status" value="1"/>
</dbReference>
<dbReference type="PANTHER" id="PTHR33164">
    <property type="entry name" value="TRANSCRIPTIONAL REGULATOR, MARR FAMILY"/>
    <property type="match status" value="1"/>
</dbReference>
<dbReference type="InterPro" id="IPR036388">
    <property type="entry name" value="WH-like_DNA-bd_sf"/>
</dbReference>
<accession>A0A8I1SKR0</accession>
<dbReference type="InterPro" id="IPR036390">
    <property type="entry name" value="WH_DNA-bd_sf"/>
</dbReference>
<dbReference type="AlphaFoldDB" id="A0A8I1SKR0"/>
<gene>
    <name evidence="6" type="ORF">JF547_14540</name>
</gene>
<dbReference type="EMBL" id="JAEKJW010000003">
    <property type="protein sequence ID" value="MBN8197681.1"/>
    <property type="molecule type" value="Genomic_DNA"/>
</dbReference>
<dbReference type="Gene3D" id="1.10.10.10">
    <property type="entry name" value="Winged helix-like DNA-binding domain superfamily/Winged helix DNA-binding domain"/>
    <property type="match status" value="1"/>
</dbReference>
<dbReference type="InterPro" id="IPR000835">
    <property type="entry name" value="HTH_MarR-typ"/>
</dbReference>
<keyword evidence="1" id="KW-0805">Transcription regulation</keyword>
<dbReference type="PROSITE" id="PS50995">
    <property type="entry name" value="HTH_MARR_2"/>
    <property type="match status" value="1"/>
</dbReference>
<feature type="domain" description="HTH marR-type" evidence="5">
    <location>
        <begin position="8"/>
        <end position="140"/>
    </location>
</feature>
<evidence type="ECO:0000313" key="7">
    <source>
        <dbReference type="Proteomes" id="UP000664405"/>
    </source>
</evidence>
<dbReference type="Proteomes" id="UP000664405">
    <property type="component" value="Unassembled WGS sequence"/>
</dbReference>
<protein>
    <submittedName>
        <fullName evidence="6">Winged helix-turn-helix transcriptional regulator</fullName>
    </submittedName>
</protein>
<dbReference type="InterPro" id="IPR039422">
    <property type="entry name" value="MarR/SlyA-like"/>
</dbReference>
<dbReference type="GO" id="GO:0006950">
    <property type="term" value="P:response to stress"/>
    <property type="evidence" value="ECO:0007669"/>
    <property type="project" value="TreeGrafter"/>
</dbReference>
<organism evidence="6 7">
    <name type="scientific">Thalassospira povalilytica</name>
    <dbReference type="NCBI Taxonomy" id="732237"/>
    <lineage>
        <taxon>Bacteria</taxon>
        <taxon>Pseudomonadati</taxon>
        <taxon>Pseudomonadota</taxon>
        <taxon>Alphaproteobacteria</taxon>
        <taxon>Rhodospirillales</taxon>
        <taxon>Thalassospiraceae</taxon>
        <taxon>Thalassospira</taxon>
    </lineage>
</organism>
<evidence type="ECO:0000256" key="3">
    <source>
        <dbReference type="ARBA" id="ARBA00023163"/>
    </source>
</evidence>
<evidence type="ECO:0000256" key="4">
    <source>
        <dbReference type="SAM" id="MobiDB-lite"/>
    </source>
</evidence>
<evidence type="ECO:0000256" key="2">
    <source>
        <dbReference type="ARBA" id="ARBA00023125"/>
    </source>
</evidence>
<dbReference type="RefSeq" id="WP_206927834.1">
    <property type="nucleotide sequence ID" value="NZ_JAEKJW010000003.1"/>
</dbReference>
<dbReference type="GO" id="GO:0003700">
    <property type="term" value="F:DNA-binding transcription factor activity"/>
    <property type="evidence" value="ECO:0007669"/>
    <property type="project" value="InterPro"/>
</dbReference>
<dbReference type="PROSITE" id="PS01117">
    <property type="entry name" value="HTH_MARR_1"/>
    <property type="match status" value="1"/>
</dbReference>
<dbReference type="PRINTS" id="PR00598">
    <property type="entry name" value="HTHMARR"/>
</dbReference>
<dbReference type="GO" id="GO:0003677">
    <property type="term" value="F:DNA binding"/>
    <property type="evidence" value="ECO:0007669"/>
    <property type="project" value="UniProtKB-KW"/>
</dbReference>
<dbReference type="InterPro" id="IPR023187">
    <property type="entry name" value="Tscrpt_reg_MarR-type_CS"/>
</dbReference>
<dbReference type="SUPFAM" id="SSF46785">
    <property type="entry name" value="Winged helix' DNA-binding domain"/>
    <property type="match status" value="1"/>
</dbReference>